<evidence type="ECO:0000313" key="2">
    <source>
        <dbReference type="EMBL" id="KAF3845158.1"/>
    </source>
</evidence>
<proteinExistence type="predicted"/>
<comment type="caution">
    <text evidence="2">The sequence shown here is derived from an EMBL/GenBank/DDBJ whole genome shotgun (WGS) entry which is preliminary data.</text>
</comment>
<dbReference type="EMBL" id="JAAKFY010000015">
    <property type="protein sequence ID" value="KAF3845158.1"/>
    <property type="molecule type" value="Genomic_DNA"/>
</dbReference>
<keyword evidence="3" id="KW-1185">Reference proteome</keyword>
<dbReference type="AlphaFoldDB" id="A0A7J5Y9X6"/>
<dbReference type="Proteomes" id="UP000518266">
    <property type="component" value="Unassembled WGS sequence"/>
</dbReference>
<protein>
    <submittedName>
        <fullName evidence="2">Uncharacterized protein</fullName>
    </submittedName>
</protein>
<sequence length="135" mass="14748">MSQTRRNTYTRNTSSSRMTRRGRATHQSGLPGGGDREGAARRGGVHRQHTVRLRQMGGGLLDEAKGKNDGNGAGQALLHLRGEPRIFVRQSQIQLFDDGADTTSQRRLSPASARFPNEILETPKSTKLADVVEAV</sequence>
<feature type="compositionally biased region" description="Basic residues" evidence="1">
    <location>
        <begin position="43"/>
        <end position="52"/>
    </location>
</feature>
<accession>A0A7J5Y9X6</accession>
<reference evidence="2 3" key="1">
    <citation type="submission" date="2020-03" db="EMBL/GenBank/DDBJ databases">
        <title>Dissostichus mawsoni Genome sequencing and assembly.</title>
        <authorList>
            <person name="Park H."/>
        </authorList>
    </citation>
    <scope>NUCLEOTIDE SEQUENCE [LARGE SCALE GENOMIC DNA]</scope>
    <source>
        <strain evidence="2">DM0001</strain>
        <tissue evidence="2">Muscle</tissue>
    </source>
</reference>
<dbReference type="OrthoDB" id="2130750at2759"/>
<name>A0A7J5Y9X6_DISMA</name>
<feature type="compositionally biased region" description="Low complexity" evidence="1">
    <location>
        <begin position="1"/>
        <end position="17"/>
    </location>
</feature>
<evidence type="ECO:0000256" key="1">
    <source>
        <dbReference type="SAM" id="MobiDB-lite"/>
    </source>
</evidence>
<organism evidence="2 3">
    <name type="scientific">Dissostichus mawsoni</name>
    <name type="common">Antarctic cod</name>
    <dbReference type="NCBI Taxonomy" id="36200"/>
    <lineage>
        <taxon>Eukaryota</taxon>
        <taxon>Metazoa</taxon>
        <taxon>Chordata</taxon>
        <taxon>Craniata</taxon>
        <taxon>Vertebrata</taxon>
        <taxon>Euteleostomi</taxon>
        <taxon>Actinopterygii</taxon>
        <taxon>Neopterygii</taxon>
        <taxon>Teleostei</taxon>
        <taxon>Neoteleostei</taxon>
        <taxon>Acanthomorphata</taxon>
        <taxon>Eupercaria</taxon>
        <taxon>Perciformes</taxon>
        <taxon>Notothenioidei</taxon>
        <taxon>Nototheniidae</taxon>
        <taxon>Dissostichus</taxon>
    </lineage>
</organism>
<feature type="region of interest" description="Disordered" evidence="1">
    <location>
        <begin position="1"/>
        <end position="75"/>
    </location>
</feature>
<evidence type="ECO:0000313" key="3">
    <source>
        <dbReference type="Proteomes" id="UP000518266"/>
    </source>
</evidence>
<gene>
    <name evidence="2" type="ORF">F7725_008321</name>
</gene>